<dbReference type="RefSeq" id="XP_018270007.1">
    <property type="nucleotide sequence ID" value="XM_018417372.1"/>
</dbReference>
<dbReference type="EMBL" id="KQ474081">
    <property type="protein sequence ID" value="KPV73958.1"/>
    <property type="molecule type" value="Genomic_DNA"/>
</dbReference>
<evidence type="ECO:0000256" key="1">
    <source>
        <dbReference type="ARBA" id="ARBA00004450"/>
    </source>
</evidence>
<gene>
    <name evidence="3" type="ORF">RHOBADRAFT_54541</name>
</gene>
<keyword evidence="4" id="KW-1185">Reference proteome</keyword>
<sequence length="243" mass="25209">MAATQKRLILLGATGETGRQALAAALADARISTVLTLGRTAPPVPAHHKLRHESLDFEALLSEGTAGGPETAKLRDADADAVLIALGTTRANAGSAERFERIDREYVLAAARAARKEGKEQSVVYVSSKSADSSSFFPYSKSKGLTEEGLAALGYARAVIARPGVLLAPGGRGERRIPEQVAVALVPRLPFIGSSLSISTVTLGRALVNACLSTAPLGHQETLAGHPATILDNNDARALGEAA</sequence>
<comment type="similarity">
    <text evidence="2">Belongs to the FMP52 family.</text>
</comment>
<evidence type="ECO:0008006" key="5">
    <source>
        <dbReference type="Google" id="ProtNLM"/>
    </source>
</evidence>
<evidence type="ECO:0000313" key="3">
    <source>
        <dbReference type="EMBL" id="KPV73958.1"/>
    </source>
</evidence>
<evidence type="ECO:0000256" key="2">
    <source>
        <dbReference type="ARBA" id="ARBA00006617"/>
    </source>
</evidence>
<reference evidence="3 4" key="1">
    <citation type="journal article" date="2015" name="Front. Microbiol.">
        <title>Genome sequence of the plant growth promoting endophytic yeast Rhodotorula graminis WP1.</title>
        <authorList>
            <person name="Firrincieli A."/>
            <person name="Otillar R."/>
            <person name="Salamov A."/>
            <person name="Schmutz J."/>
            <person name="Khan Z."/>
            <person name="Redman R.S."/>
            <person name="Fleck N.D."/>
            <person name="Lindquist E."/>
            <person name="Grigoriev I.V."/>
            <person name="Doty S.L."/>
        </authorList>
    </citation>
    <scope>NUCLEOTIDE SEQUENCE [LARGE SCALE GENOMIC DNA]</scope>
    <source>
        <strain evidence="3 4">WP1</strain>
    </source>
</reference>
<dbReference type="GO" id="GO:0005741">
    <property type="term" value="C:mitochondrial outer membrane"/>
    <property type="evidence" value="ECO:0007669"/>
    <property type="project" value="UniProtKB-SubCell"/>
</dbReference>
<dbReference type="SUPFAM" id="SSF51735">
    <property type="entry name" value="NAD(P)-binding Rossmann-fold domains"/>
    <property type="match status" value="1"/>
</dbReference>
<dbReference type="OrthoDB" id="430436at2759"/>
<dbReference type="InterPro" id="IPR036291">
    <property type="entry name" value="NAD(P)-bd_dom_sf"/>
</dbReference>
<dbReference type="AlphaFoldDB" id="A0A0P9EJZ7"/>
<dbReference type="PANTHER" id="PTHR14097">
    <property type="entry name" value="OXIDOREDUCTASE HTATIP2"/>
    <property type="match status" value="1"/>
</dbReference>
<evidence type="ECO:0000313" key="4">
    <source>
        <dbReference type="Proteomes" id="UP000053890"/>
    </source>
</evidence>
<proteinExistence type="inferred from homology"/>
<dbReference type="GeneID" id="28977820"/>
<dbReference type="OMA" id="DWPQLTI"/>
<dbReference type="PANTHER" id="PTHR14097:SF7">
    <property type="entry name" value="OXIDOREDUCTASE HTATIP2"/>
    <property type="match status" value="1"/>
</dbReference>
<comment type="subcellular location">
    <subcellularLocation>
        <location evidence="1">Mitochondrion outer membrane</location>
        <topology evidence="1">Peripheral membrane protein</topology>
    </subcellularLocation>
</comment>
<dbReference type="Gene3D" id="3.40.50.720">
    <property type="entry name" value="NAD(P)-binding Rossmann-like Domain"/>
    <property type="match status" value="1"/>
</dbReference>
<dbReference type="STRING" id="578459.A0A0P9EJZ7"/>
<name>A0A0P9EJZ7_RHOGW</name>
<dbReference type="GO" id="GO:0051170">
    <property type="term" value="P:import into nucleus"/>
    <property type="evidence" value="ECO:0007669"/>
    <property type="project" value="TreeGrafter"/>
</dbReference>
<protein>
    <recommendedName>
        <fullName evidence="5">NAD(P)-binding domain-containing protein</fullName>
    </recommendedName>
</protein>
<accession>A0A0P9EJZ7</accession>
<organism evidence="3 4">
    <name type="scientific">Rhodotorula graminis (strain WP1)</name>
    <dbReference type="NCBI Taxonomy" id="578459"/>
    <lineage>
        <taxon>Eukaryota</taxon>
        <taxon>Fungi</taxon>
        <taxon>Dikarya</taxon>
        <taxon>Basidiomycota</taxon>
        <taxon>Pucciniomycotina</taxon>
        <taxon>Microbotryomycetes</taxon>
        <taxon>Sporidiobolales</taxon>
        <taxon>Sporidiobolaceae</taxon>
        <taxon>Rhodotorula</taxon>
    </lineage>
</organism>
<dbReference type="Proteomes" id="UP000053890">
    <property type="component" value="Unassembled WGS sequence"/>
</dbReference>